<keyword evidence="1" id="KW-0233">DNA recombination</keyword>
<dbReference type="SUPFAM" id="SSF56349">
    <property type="entry name" value="DNA breaking-rejoining enzymes"/>
    <property type="match status" value="1"/>
</dbReference>
<dbReference type="InterPro" id="IPR002104">
    <property type="entry name" value="Integrase_catalytic"/>
</dbReference>
<dbReference type="GO" id="GO:0006310">
    <property type="term" value="P:DNA recombination"/>
    <property type="evidence" value="ECO:0007669"/>
    <property type="project" value="UniProtKB-KW"/>
</dbReference>
<dbReference type="PATRIC" id="fig|319653.3.peg.233"/>
<dbReference type="Pfam" id="PF00589">
    <property type="entry name" value="Phage_integrase"/>
    <property type="match status" value="1"/>
</dbReference>
<dbReference type="GeneID" id="76043594"/>
<evidence type="ECO:0000313" key="5">
    <source>
        <dbReference type="Proteomes" id="UP000051749"/>
    </source>
</evidence>
<reference evidence="4 6" key="2">
    <citation type="submission" date="2016-10" db="EMBL/GenBank/DDBJ databases">
        <authorList>
            <person name="Varghese N."/>
            <person name="Submissions S."/>
        </authorList>
    </citation>
    <scope>NUCLEOTIDE SEQUENCE [LARGE SCALE GENOMIC DNA]</scope>
    <source>
        <strain evidence="4 6">CGMCC 1.3889</strain>
    </source>
</reference>
<dbReference type="InterPro" id="IPR011010">
    <property type="entry name" value="DNA_brk_join_enz"/>
</dbReference>
<reference evidence="3 5" key="1">
    <citation type="journal article" date="2015" name="Genome Announc.">
        <title>Expanding the biotechnology potential of lactobacilli through comparative genomics of 213 strains and associated genera.</title>
        <authorList>
            <person name="Sun Z."/>
            <person name="Harris H.M."/>
            <person name="McCann A."/>
            <person name="Guo C."/>
            <person name="Argimon S."/>
            <person name="Zhang W."/>
            <person name="Yang X."/>
            <person name="Jeffery I.B."/>
            <person name="Cooney J.C."/>
            <person name="Kagawa T.F."/>
            <person name="Liu W."/>
            <person name="Song Y."/>
            <person name="Salvetti E."/>
            <person name="Wrobel A."/>
            <person name="Rasinkangas P."/>
            <person name="Parkhill J."/>
            <person name="Rea M.C."/>
            <person name="O'Sullivan O."/>
            <person name="Ritari J."/>
            <person name="Douillard F.P."/>
            <person name="Paul Ross R."/>
            <person name="Yang R."/>
            <person name="Briner A.E."/>
            <person name="Felis G.E."/>
            <person name="de Vos W.M."/>
            <person name="Barrangou R."/>
            <person name="Klaenhammer T.R."/>
            <person name="Caufield P.W."/>
            <person name="Cui Y."/>
            <person name="Zhang H."/>
            <person name="O'Toole P.W."/>
        </authorList>
    </citation>
    <scope>NUCLEOTIDE SEQUENCE [LARGE SCALE GENOMIC DNA]</scope>
    <source>
        <strain evidence="3 5">DSM 22301</strain>
    </source>
</reference>
<dbReference type="PROSITE" id="PS51898">
    <property type="entry name" value="TYR_RECOMBINASE"/>
    <property type="match status" value="1"/>
</dbReference>
<dbReference type="GO" id="GO:0015074">
    <property type="term" value="P:DNA integration"/>
    <property type="evidence" value="ECO:0007669"/>
    <property type="project" value="InterPro"/>
</dbReference>
<proteinExistence type="predicted"/>
<evidence type="ECO:0000256" key="1">
    <source>
        <dbReference type="ARBA" id="ARBA00023172"/>
    </source>
</evidence>
<dbReference type="Proteomes" id="UP000182818">
    <property type="component" value="Unassembled WGS sequence"/>
</dbReference>
<name>A0A0R2JZ15_9LACO</name>
<dbReference type="Proteomes" id="UP000051749">
    <property type="component" value="Unassembled WGS sequence"/>
</dbReference>
<dbReference type="InterPro" id="IPR013762">
    <property type="entry name" value="Integrase-like_cat_sf"/>
</dbReference>
<dbReference type="RefSeq" id="WP_057806271.1">
    <property type="nucleotide sequence ID" value="NZ_BJYP01000005.1"/>
</dbReference>
<evidence type="ECO:0000259" key="2">
    <source>
        <dbReference type="PROSITE" id="PS51898"/>
    </source>
</evidence>
<accession>A0A0R2JZ15</accession>
<dbReference type="EMBL" id="JQBY01000010">
    <property type="protein sequence ID" value="KRN82472.1"/>
    <property type="molecule type" value="Genomic_DNA"/>
</dbReference>
<sequence>MANKSKVRNVENLNVKEIKKLIKYTYSKLNLTKMSYYMIFTAILTGARLSEIAGLQWEDINFTFKIISISKTYDYFHPTEFKPTKTESSVRKIRINDELVMVLKKLKKAKGGKSRDLTFAGNNGLVPSSNAVNKVLRSSLSVLNINKIIIKTCTRCLFALSRRRYLCHLKTSGTF</sequence>
<keyword evidence="6" id="KW-1185">Reference proteome</keyword>
<evidence type="ECO:0000313" key="4">
    <source>
        <dbReference type="EMBL" id="SER14022.1"/>
    </source>
</evidence>
<feature type="domain" description="Tyr recombinase" evidence="2">
    <location>
        <begin position="8"/>
        <end position="175"/>
    </location>
</feature>
<gene>
    <name evidence="3" type="ORF">IV87_GL000227</name>
    <name evidence="4" type="ORF">SAMN04487973_10237</name>
</gene>
<protein>
    <submittedName>
        <fullName evidence="4">Phage integrase family protein</fullName>
    </submittedName>
</protein>
<dbReference type="Gene3D" id="1.10.443.10">
    <property type="entry name" value="Intergrase catalytic core"/>
    <property type="match status" value="1"/>
</dbReference>
<evidence type="ECO:0000313" key="6">
    <source>
        <dbReference type="Proteomes" id="UP000182818"/>
    </source>
</evidence>
<comment type="caution">
    <text evidence="3">The sequence shown here is derived from an EMBL/GenBank/DDBJ whole genome shotgun (WGS) entry which is preliminary data.</text>
</comment>
<evidence type="ECO:0000313" key="3">
    <source>
        <dbReference type="EMBL" id="KRN82472.1"/>
    </source>
</evidence>
<organism evidence="3 5">
    <name type="scientific">Pediococcus ethanolidurans</name>
    <dbReference type="NCBI Taxonomy" id="319653"/>
    <lineage>
        <taxon>Bacteria</taxon>
        <taxon>Bacillati</taxon>
        <taxon>Bacillota</taxon>
        <taxon>Bacilli</taxon>
        <taxon>Lactobacillales</taxon>
        <taxon>Lactobacillaceae</taxon>
        <taxon>Pediococcus</taxon>
    </lineage>
</organism>
<dbReference type="STRING" id="319653.SAMN04487973_10237"/>
<dbReference type="AlphaFoldDB" id="A0A0R2JZ15"/>
<dbReference type="EMBL" id="FOGK01000002">
    <property type="protein sequence ID" value="SER14022.1"/>
    <property type="molecule type" value="Genomic_DNA"/>
</dbReference>
<dbReference type="GO" id="GO:0003677">
    <property type="term" value="F:DNA binding"/>
    <property type="evidence" value="ECO:0007669"/>
    <property type="project" value="InterPro"/>
</dbReference>